<dbReference type="Pfam" id="PF26079">
    <property type="entry name" value="Baseplate_J_C"/>
    <property type="match status" value="1"/>
</dbReference>
<protein>
    <recommendedName>
        <fullName evidence="1">Baseplate J-like C-terminal domain-containing protein</fullName>
    </recommendedName>
</protein>
<evidence type="ECO:0000313" key="2">
    <source>
        <dbReference type="EMBL" id="AWM31370.1"/>
    </source>
</evidence>
<evidence type="ECO:0000259" key="1">
    <source>
        <dbReference type="Pfam" id="PF26079"/>
    </source>
</evidence>
<dbReference type="AlphaFoldDB" id="A0A2Z3GRU4"/>
<dbReference type="InterPro" id="IPR058530">
    <property type="entry name" value="Baseplate_J-like_C"/>
</dbReference>
<organism evidence="2 3">
    <name type="scientific">Hymenobacter nivis</name>
    <dbReference type="NCBI Taxonomy" id="1850093"/>
    <lineage>
        <taxon>Bacteria</taxon>
        <taxon>Pseudomonadati</taxon>
        <taxon>Bacteroidota</taxon>
        <taxon>Cytophagia</taxon>
        <taxon>Cytophagales</taxon>
        <taxon>Hymenobacteraceae</taxon>
        <taxon>Hymenobacter</taxon>
    </lineage>
</organism>
<evidence type="ECO:0000313" key="3">
    <source>
        <dbReference type="Proteomes" id="UP000245999"/>
    </source>
</evidence>
<sequence>MLMARTIPQIQAAIAADRADRAELAALTSPSATALYVLVEYVVAVAQWAHETLWDRFQADVNAVVARAPVGTPGWYADRALQFQQGGTLQVLDNVIGYPVGSTGARVITRAAAKENKQTGKLLVKVAANGPTPGTLAALDAPTLTQVRGYFDRLQFAGTKLEVVSRDADRLQLTGQVYYDPLLNVPALQAAVRAGLAGYLATLDFAGQVYVAKLEDAIQAVPGVRDVLLTLAAARVGQVAPVPFARLYETAAGYIVEEDTVGLSFLDTLQFVPDVR</sequence>
<keyword evidence="3" id="KW-1185">Reference proteome</keyword>
<dbReference type="EMBL" id="CP029145">
    <property type="protein sequence ID" value="AWM31370.1"/>
    <property type="molecule type" value="Genomic_DNA"/>
</dbReference>
<reference evidence="3" key="1">
    <citation type="submission" date="2018-04" db="EMBL/GenBank/DDBJ databases">
        <title>Complete genome of Antarctic heterotrophic bacterium Hymenobacter nivis.</title>
        <authorList>
            <person name="Terashima M."/>
        </authorList>
    </citation>
    <scope>NUCLEOTIDE SEQUENCE [LARGE SCALE GENOMIC DNA]</scope>
    <source>
        <strain evidence="3">NBRC 111535</strain>
    </source>
</reference>
<name>A0A2Z3GRU4_9BACT</name>
<accession>A0A2Z3GRU4</accession>
<dbReference type="Proteomes" id="UP000245999">
    <property type="component" value="Chromosome"/>
</dbReference>
<dbReference type="KEGG" id="hnv:DDQ68_00345"/>
<proteinExistence type="predicted"/>
<gene>
    <name evidence="2" type="ORF">DDQ68_00345</name>
</gene>
<feature type="domain" description="Baseplate J-like C-terminal" evidence="1">
    <location>
        <begin position="180"/>
        <end position="239"/>
    </location>
</feature>
<dbReference type="OrthoDB" id="1053324at2"/>